<dbReference type="InterPro" id="IPR013216">
    <property type="entry name" value="Methyltransf_11"/>
</dbReference>
<dbReference type="GO" id="GO:0016126">
    <property type="term" value="P:sterol biosynthetic process"/>
    <property type="evidence" value="ECO:0007669"/>
    <property type="project" value="TreeGrafter"/>
</dbReference>
<proteinExistence type="predicted"/>
<dbReference type="InterPro" id="IPR029063">
    <property type="entry name" value="SAM-dependent_MTases_sf"/>
</dbReference>
<comment type="caution">
    <text evidence="3">The sequence shown here is derived from an EMBL/GenBank/DDBJ whole genome shotgun (WGS) entry which is preliminary data.</text>
</comment>
<dbReference type="Pfam" id="PF08241">
    <property type="entry name" value="Methyltransf_11"/>
    <property type="match status" value="1"/>
</dbReference>
<dbReference type="PANTHER" id="PTHR44068">
    <property type="entry name" value="ZGC:194242"/>
    <property type="match status" value="1"/>
</dbReference>
<dbReference type="AlphaFoldDB" id="A0A2P2DDC9"/>
<evidence type="ECO:0000313" key="3">
    <source>
        <dbReference type="EMBL" id="GBF42619.1"/>
    </source>
</evidence>
<evidence type="ECO:0000259" key="2">
    <source>
        <dbReference type="Pfam" id="PF08241"/>
    </source>
</evidence>
<gene>
    <name evidence="3" type="ORF">LPTSP2_19090</name>
</gene>
<protein>
    <recommendedName>
        <fullName evidence="2">Methyltransferase type 11 domain-containing protein</fullName>
    </recommendedName>
</protein>
<reference evidence="4" key="1">
    <citation type="journal article" date="2019" name="Microbiol. Immunol.">
        <title>Molecular and phenotypic characterization of Leptospira johnsonii sp. nov., Leptospira ellinghausenii sp. nov. and Leptospira ryugenii sp. nov. isolated from soil and water in Japan.</title>
        <authorList>
            <person name="Masuzawa T."/>
            <person name="Saito M."/>
            <person name="Nakao R."/>
            <person name="Nikaido Y."/>
            <person name="Matsumoto M."/>
            <person name="Ogawa M."/>
            <person name="Yokoyama M."/>
            <person name="Hidaka Y."/>
            <person name="Tomita J."/>
            <person name="Sakakibara K."/>
            <person name="Suzuki K."/>
            <person name="Yasuda S."/>
            <person name="Sato H."/>
            <person name="Yamaguchi M."/>
            <person name="Yoshida S.I."/>
            <person name="Koizumi N."/>
            <person name="Kawamura Y."/>
        </authorList>
    </citation>
    <scope>NUCLEOTIDE SEQUENCE [LARGE SCALE GENOMIC DNA]</scope>
    <source>
        <strain evidence="4">E18</strain>
    </source>
</reference>
<dbReference type="InterPro" id="IPR050447">
    <property type="entry name" value="Erg6_SMT_methyltransf"/>
</dbReference>
<name>A0A2P2DDC9_9LEPT</name>
<dbReference type="Proteomes" id="UP000245206">
    <property type="component" value="Unassembled WGS sequence"/>
</dbReference>
<dbReference type="GO" id="GO:0003838">
    <property type="term" value="F:sterol 24-C-methyltransferase activity"/>
    <property type="evidence" value="ECO:0007669"/>
    <property type="project" value="TreeGrafter"/>
</dbReference>
<organism evidence="3 4">
    <name type="scientific">Leptospira ellinghausenii</name>
    <dbReference type="NCBI Taxonomy" id="1917822"/>
    <lineage>
        <taxon>Bacteria</taxon>
        <taxon>Pseudomonadati</taxon>
        <taxon>Spirochaetota</taxon>
        <taxon>Spirochaetia</taxon>
        <taxon>Leptospirales</taxon>
        <taxon>Leptospiraceae</taxon>
        <taxon>Leptospira</taxon>
    </lineage>
</organism>
<dbReference type="Gene3D" id="3.40.50.150">
    <property type="entry name" value="Vaccinia Virus protein VP39"/>
    <property type="match status" value="1"/>
</dbReference>
<dbReference type="EMBL" id="BFAZ01000009">
    <property type="protein sequence ID" value="GBF42619.1"/>
    <property type="molecule type" value="Genomic_DNA"/>
</dbReference>
<accession>A0A2P2DDC9</accession>
<evidence type="ECO:0000256" key="1">
    <source>
        <dbReference type="ARBA" id="ARBA00022679"/>
    </source>
</evidence>
<evidence type="ECO:0000313" key="4">
    <source>
        <dbReference type="Proteomes" id="UP000245206"/>
    </source>
</evidence>
<sequence length="276" mass="31594">MSLVWFSERLIPTYPAGYIKVSSKKMTPFPFSKSPITELPQSPPYYVSNFGYWSGVTQYNQAGIQFLSEFAKQCGLTKKTSILEVGSGLGGSLLYWKHFFNAKKLAAINLPGEQSDFAKQLFNENGAKVDPFIEAGWEKMKTLPANTFDFVFSVDAAYHFENLEAFYRQSYRVLKPGGKLVFNIFHSDKSVRISFPILLKLFLIPPNQIKTENETKKELETIGFTIEKHLDWTKPVIEGFIQNSNQMKLSLRLFGFVLQKITKSLGLTYHYYVIKK</sequence>
<dbReference type="PANTHER" id="PTHR44068:SF1">
    <property type="entry name" value="HYPOTHETICAL LOC100005854"/>
    <property type="match status" value="1"/>
</dbReference>
<dbReference type="CDD" id="cd02440">
    <property type="entry name" value="AdoMet_MTases"/>
    <property type="match status" value="1"/>
</dbReference>
<keyword evidence="4" id="KW-1185">Reference proteome</keyword>
<keyword evidence="1" id="KW-0808">Transferase</keyword>
<dbReference type="SUPFAM" id="SSF53335">
    <property type="entry name" value="S-adenosyl-L-methionine-dependent methyltransferases"/>
    <property type="match status" value="1"/>
</dbReference>
<feature type="domain" description="Methyltransferase type 11" evidence="2">
    <location>
        <begin position="83"/>
        <end position="182"/>
    </location>
</feature>